<evidence type="ECO:0000313" key="4">
    <source>
        <dbReference type="Proteomes" id="UP000520814"/>
    </source>
</evidence>
<keyword evidence="1" id="KW-0560">Oxidoreductase</keyword>
<sequence length="304" mass="32934">MIFAKLFPLGYGAGSLGTALSGDSAVRHVAAYLEAGGNVFDTAHVYACWQPGGVGASERELGRVLKQLGTLESAFIVTKGGHPAFGTEYPRPEHFLAPEVLEKDITESCERLGVERIPLYLLHRDDGVTPVAELLEPLQDPRLGAIGVSNWSVERIMEANAVATERGWRGFVTNQIQGSLATPSWPITDDPTTRYLTERELDFGLPLMFYSATAGGYFAGKSSKLYDSPENATRRARAQQLAERYGATATQVALAWLRSLPLPTIPLFGTTSEAHLQELLGAVSLRLTPDEAQWLTEGGTSART</sequence>
<keyword evidence="4" id="KW-1185">Reference proteome</keyword>
<name>A0A7W9SV29_ARMRO</name>
<evidence type="ECO:0000313" key="3">
    <source>
        <dbReference type="EMBL" id="MBB6052885.1"/>
    </source>
</evidence>
<dbReference type="InterPro" id="IPR050523">
    <property type="entry name" value="AKR_Detox_Biosynth"/>
</dbReference>
<reference evidence="3 4" key="1">
    <citation type="submission" date="2020-08" db="EMBL/GenBank/DDBJ databases">
        <title>Genomic Encyclopedia of Type Strains, Phase IV (KMG-IV): sequencing the most valuable type-strain genomes for metagenomic binning, comparative biology and taxonomic classification.</title>
        <authorList>
            <person name="Goeker M."/>
        </authorList>
    </citation>
    <scope>NUCLEOTIDE SEQUENCE [LARGE SCALE GENOMIC DNA]</scope>
    <source>
        <strain evidence="3 4">DSM 23562</strain>
    </source>
</reference>
<evidence type="ECO:0000256" key="1">
    <source>
        <dbReference type="ARBA" id="ARBA00023002"/>
    </source>
</evidence>
<proteinExistence type="predicted"/>
<dbReference type="Pfam" id="PF00248">
    <property type="entry name" value="Aldo_ket_red"/>
    <property type="match status" value="1"/>
</dbReference>
<dbReference type="AlphaFoldDB" id="A0A7W9SV29"/>
<dbReference type="PANTHER" id="PTHR43364">
    <property type="entry name" value="NADH-SPECIFIC METHYLGLYOXAL REDUCTASE-RELATED"/>
    <property type="match status" value="1"/>
</dbReference>
<gene>
    <name evidence="3" type="ORF">HNQ39_004706</name>
</gene>
<dbReference type="GO" id="GO:0016491">
    <property type="term" value="F:oxidoreductase activity"/>
    <property type="evidence" value="ECO:0007669"/>
    <property type="project" value="UniProtKB-KW"/>
</dbReference>
<dbReference type="GO" id="GO:0005829">
    <property type="term" value="C:cytosol"/>
    <property type="evidence" value="ECO:0007669"/>
    <property type="project" value="TreeGrafter"/>
</dbReference>
<feature type="domain" description="NADP-dependent oxidoreductase" evidence="2">
    <location>
        <begin position="8"/>
        <end position="293"/>
    </location>
</feature>
<accession>A0A7W9SV29</accession>
<evidence type="ECO:0000259" key="2">
    <source>
        <dbReference type="Pfam" id="PF00248"/>
    </source>
</evidence>
<dbReference type="EMBL" id="JACHGW010000004">
    <property type="protein sequence ID" value="MBB6052885.1"/>
    <property type="molecule type" value="Genomic_DNA"/>
</dbReference>
<dbReference type="InterPro" id="IPR023210">
    <property type="entry name" value="NADP_OxRdtase_dom"/>
</dbReference>
<dbReference type="CDD" id="cd19082">
    <property type="entry name" value="AKR_AKR10A1_2"/>
    <property type="match status" value="1"/>
</dbReference>
<protein>
    <submittedName>
        <fullName evidence="3">Aryl-alcohol dehydrogenase-like predicted oxidoreductase</fullName>
    </submittedName>
</protein>
<organism evidence="3 4">
    <name type="scientific">Armatimonas rosea</name>
    <dbReference type="NCBI Taxonomy" id="685828"/>
    <lineage>
        <taxon>Bacteria</taxon>
        <taxon>Bacillati</taxon>
        <taxon>Armatimonadota</taxon>
        <taxon>Armatimonadia</taxon>
        <taxon>Armatimonadales</taxon>
        <taxon>Armatimonadaceae</taxon>
        <taxon>Armatimonas</taxon>
    </lineage>
</organism>
<dbReference type="Proteomes" id="UP000520814">
    <property type="component" value="Unassembled WGS sequence"/>
</dbReference>
<dbReference type="Gene3D" id="3.20.20.100">
    <property type="entry name" value="NADP-dependent oxidoreductase domain"/>
    <property type="match status" value="1"/>
</dbReference>
<dbReference type="PANTHER" id="PTHR43364:SF4">
    <property type="entry name" value="NAD(P)-LINKED OXIDOREDUCTASE SUPERFAMILY PROTEIN"/>
    <property type="match status" value="1"/>
</dbReference>
<comment type="caution">
    <text evidence="3">The sequence shown here is derived from an EMBL/GenBank/DDBJ whole genome shotgun (WGS) entry which is preliminary data.</text>
</comment>
<dbReference type="InterPro" id="IPR036812">
    <property type="entry name" value="NAD(P)_OxRdtase_dom_sf"/>
</dbReference>
<dbReference type="RefSeq" id="WP_184202605.1">
    <property type="nucleotide sequence ID" value="NZ_JACHGW010000004.1"/>
</dbReference>
<dbReference type="SUPFAM" id="SSF51430">
    <property type="entry name" value="NAD(P)-linked oxidoreductase"/>
    <property type="match status" value="1"/>
</dbReference>